<feature type="compositionally biased region" description="Basic and acidic residues" evidence="1">
    <location>
        <begin position="12"/>
        <end position="24"/>
    </location>
</feature>
<organism evidence="2 3">
    <name type="scientific">Lactuca virosa</name>
    <dbReference type="NCBI Taxonomy" id="75947"/>
    <lineage>
        <taxon>Eukaryota</taxon>
        <taxon>Viridiplantae</taxon>
        <taxon>Streptophyta</taxon>
        <taxon>Embryophyta</taxon>
        <taxon>Tracheophyta</taxon>
        <taxon>Spermatophyta</taxon>
        <taxon>Magnoliopsida</taxon>
        <taxon>eudicotyledons</taxon>
        <taxon>Gunneridae</taxon>
        <taxon>Pentapetalae</taxon>
        <taxon>asterids</taxon>
        <taxon>campanulids</taxon>
        <taxon>Asterales</taxon>
        <taxon>Asteraceae</taxon>
        <taxon>Cichorioideae</taxon>
        <taxon>Cichorieae</taxon>
        <taxon>Lactucinae</taxon>
        <taxon>Lactuca</taxon>
    </lineage>
</organism>
<dbReference type="EMBL" id="CAKMRJ010005745">
    <property type="protein sequence ID" value="CAH1451380.1"/>
    <property type="molecule type" value="Genomic_DNA"/>
</dbReference>
<evidence type="ECO:0000313" key="2">
    <source>
        <dbReference type="EMBL" id="CAH1451380.1"/>
    </source>
</evidence>
<feature type="region of interest" description="Disordered" evidence="1">
    <location>
        <begin position="1"/>
        <end position="35"/>
    </location>
</feature>
<evidence type="ECO:0000256" key="1">
    <source>
        <dbReference type="SAM" id="MobiDB-lite"/>
    </source>
</evidence>
<evidence type="ECO:0000313" key="3">
    <source>
        <dbReference type="Proteomes" id="UP001157418"/>
    </source>
</evidence>
<proteinExistence type="predicted"/>
<dbReference type="Proteomes" id="UP001157418">
    <property type="component" value="Unassembled WGS sequence"/>
</dbReference>
<name>A0AAU9PPE1_9ASTR</name>
<protein>
    <submittedName>
        <fullName evidence="2">Uncharacterized protein</fullName>
    </submittedName>
</protein>
<accession>A0AAU9PPE1</accession>
<comment type="caution">
    <text evidence="2">The sequence shown here is derived from an EMBL/GenBank/DDBJ whole genome shotgun (WGS) entry which is preliminary data.</text>
</comment>
<sequence length="103" mass="11852">MVVVDGLSGNRVNKDERSVNDTNHRRPYHQRYSSDFPPPARLPLFTSATFSSVHFCYRHLRSPMNHQICIRSDLIKSDFIRSTRNLTGSTSDRDLETATTNQI</sequence>
<gene>
    <name evidence="2" type="ORF">LVIROSA_LOCUS36741</name>
</gene>
<reference evidence="2 3" key="1">
    <citation type="submission" date="2022-01" db="EMBL/GenBank/DDBJ databases">
        <authorList>
            <person name="Xiong W."/>
            <person name="Schranz E."/>
        </authorList>
    </citation>
    <scope>NUCLEOTIDE SEQUENCE [LARGE SCALE GENOMIC DNA]</scope>
</reference>
<dbReference type="AlphaFoldDB" id="A0AAU9PPE1"/>
<keyword evidence="3" id="KW-1185">Reference proteome</keyword>